<dbReference type="PANTHER" id="PTHR34547">
    <property type="entry name" value="YACP-LIKE NYN DOMAIN PROTEIN"/>
    <property type="match status" value="1"/>
</dbReference>
<protein>
    <submittedName>
        <fullName evidence="2">YacP-like NYN domain-containing protein</fullName>
    </submittedName>
</protein>
<gene>
    <name evidence="2" type="ORF">SAMN06265222_10332</name>
</gene>
<evidence type="ECO:0000313" key="2">
    <source>
        <dbReference type="EMBL" id="SMP50041.1"/>
    </source>
</evidence>
<feature type="region of interest" description="Disordered" evidence="1">
    <location>
        <begin position="200"/>
        <end position="228"/>
    </location>
</feature>
<accession>A0ABY1PWQ4</accession>
<dbReference type="EMBL" id="FXUG01000003">
    <property type="protein sequence ID" value="SMP50041.1"/>
    <property type="molecule type" value="Genomic_DNA"/>
</dbReference>
<dbReference type="InterPro" id="IPR010298">
    <property type="entry name" value="YacP-like"/>
</dbReference>
<feature type="compositionally biased region" description="Acidic residues" evidence="1">
    <location>
        <begin position="218"/>
        <end position="228"/>
    </location>
</feature>
<comment type="caution">
    <text evidence="2">The sequence shown here is derived from an EMBL/GenBank/DDBJ whole genome shotgun (WGS) entry which is preliminary data.</text>
</comment>
<feature type="region of interest" description="Disordered" evidence="1">
    <location>
        <begin position="159"/>
        <end position="184"/>
    </location>
</feature>
<evidence type="ECO:0000313" key="3">
    <source>
        <dbReference type="Proteomes" id="UP001158067"/>
    </source>
</evidence>
<dbReference type="PANTHER" id="PTHR34547:SF1">
    <property type="entry name" value="YACP-LIKE NYN DOMAIN PROTEIN"/>
    <property type="match status" value="1"/>
</dbReference>
<name>A0ABY1PWQ4_9BACT</name>
<proteinExistence type="predicted"/>
<keyword evidence="3" id="KW-1185">Reference proteome</keyword>
<dbReference type="RefSeq" id="WP_283431847.1">
    <property type="nucleotide sequence ID" value="NZ_FXUG01000003.1"/>
</dbReference>
<sequence>MSIVLLIDGYNVIAPVAAPKHASPPSHLVAAGSAGSPGWLQVERERFLKRVAMQLDESIRRRTCVVFDAKDAPSGLPATRDFLGIDVRFAVDHDEADDLIEELIRAHPVPKHLTVVSSDHRVQRAAKRRRAFRYDSQPWYDDLLDGRVRLGWRPKHRASEDASVSKDAASDLGDASRPGDTGILDDARLFDDTNFLDQLMGRSGQGKSTQPGGISDEQLQDWIDELDP</sequence>
<organism evidence="2 3">
    <name type="scientific">Neorhodopirellula lusitana</name>
    <dbReference type="NCBI Taxonomy" id="445327"/>
    <lineage>
        <taxon>Bacteria</taxon>
        <taxon>Pseudomonadati</taxon>
        <taxon>Planctomycetota</taxon>
        <taxon>Planctomycetia</taxon>
        <taxon>Pirellulales</taxon>
        <taxon>Pirellulaceae</taxon>
        <taxon>Neorhodopirellula</taxon>
    </lineage>
</organism>
<evidence type="ECO:0000256" key="1">
    <source>
        <dbReference type="SAM" id="MobiDB-lite"/>
    </source>
</evidence>
<dbReference type="Proteomes" id="UP001158067">
    <property type="component" value="Unassembled WGS sequence"/>
</dbReference>
<dbReference type="Pfam" id="PF05991">
    <property type="entry name" value="NYN_YacP"/>
    <property type="match status" value="1"/>
</dbReference>
<reference evidence="2 3" key="1">
    <citation type="submission" date="2017-05" db="EMBL/GenBank/DDBJ databases">
        <authorList>
            <person name="Varghese N."/>
            <person name="Submissions S."/>
        </authorList>
    </citation>
    <scope>NUCLEOTIDE SEQUENCE [LARGE SCALE GENOMIC DNA]</scope>
    <source>
        <strain evidence="2 3">DSM 25457</strain>
    </source>
</reference>